<reference evidence="2" key="1">
    <citation type="journal article" date="2014" name="Int. J. Syst. Evol. Microbiol.">
        <title>Complete genome sequence of Corynebacterium casei LMG S-19264T (=DSM 44701T), isolated from a smear-ripened cheese.</title>
        <authorList>
            <consortium name="US DOE Joint Genome Institute (JGI-PGF)"/>
            <person name="Walter F."/>
            <person name="Albersmeier A."/>
            <person name="Kalinowski J."/>
            <person name="Ruckert C."/>
        </authorList>
    </citation>
    <scope>NUCLEOTIDE SEQUENCE</scope>
    <source>
        <strain evidence="2">CGMCC 1.12754</strain>
    </source>
</reference>
<gene>
    <name evidence="2" type="ORF">GCM10011398_21740</name>
</gene>
<reference evidence="2" key="2">
    <citation type="submission" date="2020-09" db="EMBL/GenBank/DDBJ databases">
        <authorList>
            <person name="Sun Q."/>
            <person name="Zhou Y."/>
        </authorList>
    </citation>
    <scope>NUCLEOTIDE SEQUENCE</scope>
    <source>
        <strain evidence="2">CGMCC 1.12754</strain>
    </source>
</reference>
<feature type="transmembrane region" description="Helical" evidence="1">
    <location>
        <begin position="67"/>
        <end position="95"/>
    </location>
</feature>
<dbReference type="RefSeq" id="WP_188455423.1">
    <property type="nucleotide sequence ID" value="NZ_BMFR01000008.1"/>
</dbReference>
<dbReference type="EMBL" id="BMFR01000008">
    <property type="protein sequence ID" value="GGG76444.1"/>
    <property type="molecule type" value="Genomic_DNA"/>
</dbReference>
<keyword evidence="3" id="KW-1185">Reference proteome</keyword>
<dbReference type="InterPro" id="IPR009574">
    <property type="entry name" value="DUF1189"/>
</dbReference>
<evidence type="ECO:0008006" key="4">
    <source>
        <dbReference type="Google" id="ProtNLM"/>
    </source>
</evidence>
<keyword evidence="1" id="KW-1133">Transmembrane helix</keyword>
<dbReference type="Proteomes" id="UP000622860">
    <property type="component" value="Unassembled WGS sequence"/>
</dbReference>
<keyword evidence="1" id="KW-0472">Membrane</keyword>
<evidence type="ECO:0000313" key="3">
    <source>
        <dbReference type="Proteomes" id="UP000622860"/>
    </source>
</evidence>
<keyword evidence="1" id="KW-0812">Transmembrane</keyword>
<feature type="transmembrane region" description="Helical" evidence="1">
    <location>
        <begin position="30"/>
        <end position="47"/>
    </location>
</feature>
<comment type="caution">
    <text evidence="2">The sequence shown here is derived from an EMBL/GenBank/DDBJ whole genome shotgun (WGS) entry which is preliminary data.</text>
</comment>
<name>A0A917M5M3_9BACI</name>
<accession>A0A917M5M3</accession>
<evidence type="ECO:0000256" key="1">
    <source>
        <dbReference type="SAM" id="Phobius"/>
    </source>
</evidence>
<organism evidence="2 3">
    <name type="scientific">Virgibacillus oceani</name>
    <dbReference type="NCBI Taxonomy" id="1479511"/>
    <lineage>
        <taxon>Bacteria</taxon>
        <taxon>Bacillati</taxon>
        <taxon>Bacillota</taxon>
        <taxon>Bacilli</taxon>
        <taxon>Bacillales</taxon>
        <taxon>Bacillaceae</taxon>
        <taxon>Virgibacillus</taxon>
    </lineage>
</organism>
<feature type="transmembrane region" description="Helical" evidence="1">
    <location>
        <begin position="107"/>
        <end position="129"/>
    </location>
</feature>
<proteinExistence type="predicted"/>
<feature type="transmembrane region" description="Helical" evidence="1">
    <location>
        <begin position="135"/>
        <end position="155"/>
    </location>
</feature>
<dbReference type="Pfam" id="PF06691">
    <property type="entry name" value="DUF1189"/>
    <property type="match status" value="1"/>
</dbReference>
<dbReference type="AlphaFoldDB" id="A0A917M5M3"/>
<evidence type="ECO:0000313" key="2">
    <source>
        <dbReference type="EMBL" id="GGG76444.1"/>
    </source>
</evidence>
<sequence length="167" mass="19393">MIFLQAFSESIKLPSKQAVFKLNRIGMDSTVVYMFILLFLVSIPSLIDRAAASNGPGADMNLFFLLVYFFIFYYLPLTIFVFVVLSAVAYVGTWISQLLHRKVRFALLWKMSAYTTTIPFIIYTVWAIVMPIDDNWLWLFLGYTFILLIKIITIYPKRKKRTGGDHH</sequence>
<protein>
    <recommendedName>
        <fullName evidence="4">DUF1189 domain-containing protein</fullName>
    </recommendedName>
</protein>